<dbReference type="AlphaFoldDB" id="A0A0C9Z9P7"/>
<organism evidence="1 2">
    <name type="scientific">Pisolithus microcarpus 441</name>
    <dbReference type="NCBI Taxonomy" id="765257"/>
    <lineage>
        <taxon>Eukaryota</taxon>
        <taxon>Fungi</taxon>
        <taxon>Dikarya</taxon>
        <taxon>Basidiomycota</taxon>
        <taxon>Agaricomycotina</taxon>
        <taxon>Agaricomycetes</taxon>
        <taxon>Agaricomycetidae</taxon>
        <taxon>Boletales</taxon>
        <taxon>Sclerodermatineae</taxon>
        <taxon>Pisolithaceae</taxon>
        <taxon>Pisolithus</taxon>
    </lineage>
</organism>
<accession>A0A0C9Z9P7</accession>
<evidence type="ECO:0000313" key="1">
    <source>
        <dbReference type="EMBL" id="KIK22719.1"/>
    </source>
</evidence>
<sequence length="63" mass="7072">MLGRYSIVYEVIAQSPVPTLMPRKTAENPPTWTESPAQEYDKMPVNVRMNLLLSGRASYSNTA</sequence>
<dbReference type="HOGENOM" id="CLU_2886718_0_0_1"/>
<name>A0A0C9Z9P7_9AGAM</name>
<reference evidence="2" key="2">
    <citation type="submission" date="2015-01" db="EMBL/GenBank/DDBJ databases">
        <title>Evolutionary Origins and Diversification of the Mycorrhizal Mutualists.</title>
        <authorList>
            <consortium name="DOE Joint Genome Institute"/>
            <consortium name="Mycorrhizal Genomics Consortium"/>
            <person name="Kohler A."/>
            <person name="Kuo A."/>
            <person name="Nagy L.G."/>
            <person name="Floudas D."/>
            <person name="Copeland A."/>
            <person name="Barry K.W."/>
            <person name="Cichocki N."/>
            <person name="Veneault-Fourrey C."/>
            <person name="LaButti K."/>
            <person name="Lindquist E.A."/>
            <person name="Lipzen A."/>
            <person name="Lundell T."/>
            <person name="Morin E."/>
            <person name="Murat C."/>
            <person name="Riley R."/>
            <person name="Ohm R."/>
            <person name="Sun H."/>
            <person name="Tunlid A."/>
            <person name="Henrissat B."/>
            <person name="Grigoriev I.V."/>
            <person name="Hibbett D.S."/>
            <person name="Martin F."/>
        </authorList>
    </citation>
    <scope>NUCLEOTIDE SEQUENCE [LARGE SCALE GENOMIC DNA]</scope>
    <source>
        <strain evidence="2">441</strain>
    </source>
</reference>
<gene>
    <name evidence="1" type="ORF">PISMIDRAFT_679932</name>
</gene>
<protein>
    <submittedName>
        <fullName evidence="1">Uncharacterized protein</fullName>
    </submittedName>
</protein>
<dbReference type="Proteomes" id="UP000054018">
    <property type="component" value="Unassembled WGS sequence"/>
</dbReference>
<keyword evidence="2" id="KW-1185">Reference proteome</keyword>
<proteinExistence type="predicted"/>
<dbReference type="EMBL" id="KN833736">
    <property type="protein sequence ID" value="KIK22719.1"/>
    <property type="molecule type" value="Genomic_DNA"/>
</dbReference>
<evidence type="ECO:0000313" key="2">
    <source>
        <dbReference type="Proteomes" id="UP000054018"/>
    </source>
</evidence>
<reference evidence="1 2" key="1">
    <citation type="submission" date="2014-04" db="EMBL/GenBank/DDBJ databases">
        <authorList>
            <consortium name="DOE Joint Genome Institute"/>
            <person name="Kuo A."/>
            <person name="Kohler A."/>
            <person name="Costa M.D."/>
            <person name="Nagy L.G."/>
            <person name="Floudas D."/>
            <person name="Copeland A."/>
            <person name="Barry K.W."/>
            <person name="Cichocki N."/>
            <person name="Veneault-Fourrey C."/>
            <person name="LaButti K."/>
            <person name="Lindquist E.A."/>
            <person name="Lipzen A."/>
            <person name="Lundell T."/>
            <person name="Morin E."/>
            <person name="Murat C."/>
            <person name="Sun H."/>
            <person name="Tunlid A."/>
            <person name="Henrissat B."/>
            <person name="Grigoriev I.V."/>
            <person name="Hibbett D.S."/>
            <person name="Martin F."/>
            <person name="Nordberg H.P."/>
            <person name="Cantor M.N."/>
            <person name="Hua S.X."/>
        </authorList>
    </citation>
    <scope>NUCLEOTIDE SEQUENCE [LARGE SCALE GENOMIC DNA]</scope>
    <source>
        <strain evidence="1 2">441</strain>
    </source>
</reference>